<accession>A0A382PCQ4</accession>
<dbReference type="EMBL" id="UINC01106486">
    <property type="protein sequence ID" value="SVC71189.1"/>
    <property type="molecule type" value="Genomic_DNA"/>
</dbReference>
<proteinExistence type="predicted"/>
<evidence type="ECO:0000313" key="1">
    <source>
        <dbReference type="EMBL" id="SVC71189.1"/>
    </source>
</evidence>
<gene>
    <name evidence="1" type="ORF">METZ01_LOCUS324043</name>
</gene>
<reference evidence="1" key="1">
    <citation type="submission" date="2018-05" db="EMBL/GenBank/DDBJ databases">
        <authorList>
            <person name="Lanie J.A."/>
            <person name="Ng W.-L."/>
            <person name="Kazmierczak K.M."/>
            <person name="Andrzejewski T.M."/>
            <person name="Davidsen T.M."/>
            <person name="Wayne K.J."/>
            <person name="Tettelin H."/>
            <person name="Glass J.I."/>
            <person name="Rusch D."/>
            <person name="Podicherti R."/>
            <person name="Tsui H.-C.T."/>
            <person name="Winkler M.E."/>
        </authorList>
    </citation>
    <scope>NUCLEOTIDE SEQUENCE</scope>
</reference>
<organism evidence="1">
    <name type="scientific">marine metagenome</name>
    <dbReference type="NCBI Taxonomy" id="408172"/>
    <lineage>
        <taxon>unclassified sequences</taxon>
        <taxon>metagenomes</taxon>
        <taxon>ecological metagenomes</taxon>
    </lineage>
</organism>
<sequence length="52" mass="6212">MDNQQLILKAEKSLLQFQGLNQNKKKIVFYAENASDWLYFGRIINALTYRFK</sequence>
<protein>
    <submittedName>
        <fullName evidence="1">Uncharacterized protein</fullName>
    </submittedName>
</protein>
<dbReference type="AlphaFoldDB" id="A0A382PCQ4"/>
<name>A0A382PCQ4_9ZZZZ</name>
<feature type="non-terminal residue" evidence="1">
    <location>
        <position position="52"/>
    </location>
</feature>